<dbReference type="PANTHER" id="PTHR30537">
    <property type="entry name" value="HTH-TYPE TRANSCRIPTIONAL REGULATOR"/>
    <property type="match status" value="1"/>
</dbReference>
<dbReference type="InterPro" id="IPR036390">
    <property type="entry name" value="WH_DNA-bd_sf"/>
</dbReference>
<evidence type="ECO:0000313" key="6">
    <source>
        <dbReference type="EMBL" id="GGF18178.1"/>
    </source>
</evidence>
<feature type="domain" description="HTH lysR-type" evidence="5">
    <location>
        <begin position="4"/>
        <end position="61"/>
    </location>
</feature>
<dbReference type="InterPro" id="IPR005119">
    <property type="entry name" value="LysR_subst-bd"/>
</dbReference>
<evidence type="ECO:0000256" key="4">
    <source>
        <dbReference type="ARBA" id="ARBA00023163"/>
    </source>
</evidence>
<protein>
    <submittedName>
        <fullName evidence="6">Transcriptional regulator</fullName>
    </submittedName>
</protein>
<dbReference type="Proteomes" id="UP000646365">
    <property type="component" value="Unassembled WGS sequence"/>
</dbReference>
<dbReference type="Pfam" id="PF00126">
    <property type="entry name" value="HTH_1"/>
    <property type="match status" value="1"/>
</dbReference>
<dbReference type="GO" id="GO:0006351">
    <property type="term" value="P:DNA-templated transcription"/>
    <property type="evidence" value="ECO:0007669"/>
    <property type="project" value="TreeGrafter"/>
</dbReference>
<organism evidence="6 7">
    <name type="scientific">Aliidongia dinghuensis</name>
    <dbReference type="NCBI Taxonomy" id="1867774"/>
    <lineage>
        <taxon>Bacteria</taxon>
        <taxon>Pseudomonadati</taxon>
        <taxon>Pseudomonadota</taxon>
        <taxon>Alphaproteobacteria</taxon>
        <taxon>Rhodospirillales</taxon>
        <taxon>Dongiaceae</taxon>
        <taxon>Aliidongia</taxon>
    </lineage>
</organism>
<dbReference type="GO" id="GO:0043565">
    <property type="term" value="F:sequence-specific DNA binding"/>
    <property type="evidence" value="ECO:0007669"/>
    <property type="project" value="TreeGrafter"/>
</dbReference>
<keyword evidence="3" id="KW-0238">DNA-binding</keyword>
<dbReference type="EMBL" id="BMJQ01000006">
    <property type="protein sequence ID" value="GGF18178.1"/>
    <property type="molecule type" value="Genomic_DNA"/>
</dbReference>
<evidence type="ECO:0000256" key="2">
    <source>
        <dbReference type="ARBA" id="ARBA00023015"/>
    </source>
</evidence>
<dbReference type="RefSeq" id="WP_189046169.1">
    <property type="nucleotide sequence ID" value="NZ_BMJQ01000006.1"/>
</dbReference>
<dbReference type="CDD" id="cd08474">
    <property type="entry name" value="PBP2_CrgA_like_5"/>
    <property type="match status" value="1"/>
</dbReference>
<comment type="caution">
    <text evidence="6">The sequence shown here is derived from an EMBL/GenBank/DDBJ whole genome shotgun (WGS) entry which is preliminary data.</text>
</comment>
<evidence type="ECO:0000313" key="7">
    <source>
        <dbReference type="Proteomes" id="UP000646365"/>
    </source>
</evidence>
<dbReference type="PROSITE" id="PS50931">
    <property type="entry name" value="HTH_LYSR"/>
    <property type="match status" value="1"/>
</dbReference>
<gene>
    <name evidence="6" type="ORF">GCM10011611_25080</name>
</gene>
<dbReference type="InterPro" id="IPR036388">
    <property type="entry name" value="WH-like_DNA-bd_sf"/>
</dbReference>
<dbReference type="SUPFAM" id="SSF53850">
    <property type="entry name" value="Periplasmic binding protein-like II"/>
    <property type="match status" value="1"/>
</dbReference>
<reference evidence="6" key="2">
    <citation type="submission" date="2020-09" db="EMBL/GenBank/DDBJ databases">
        <authorList>
            <person name="Sun Q."/>
            <person name="Zhou Y."/>
        </authorList>
    </citation>
    <scope>NUCLEOTIDE SEQUENCE</scope>
    <source>
        <strain evidence="6">CGMCC 1.15725</strain>
    </source>
</reference>
<evidence type="ECO:0000256" key="3">
    <source>
        <dbReference type="ARBA" id="ARBA00023125"/>
    </source>
</evidence>
<dbReference type="GO" id="GO:0003700">
    <property type="term" value="F:DNA-binding transcription factor activity"/>
    <property type="evidence" value="ECO:0007669"/>
    <property type="project" value="InterPro"/>
</dbReference>
<dbReference type="PANTHER" id="PTHR30537:SF1">
    <property type="entry name" value="HTH-TYPE TRANSCRIPTIONAL REGULATOR PGRR"/>
    <property type="match status" value="1"/>
</dbReference>
<dbReference type="FunFam" id="1.10.10.10:FF:000001">
    <property type="entry name" value="LysR family transcriptional regulator"/>
    <property type="match status" value="1"/>
</dbReference>
<sequence>MPQPNLSHLAVFAAVARHCSFQRAAAEAGMSTSAVSHAIRGLEERLGVSLFNRTTRSVALTEAGQRLLERLQPALRDVGDALEEMNSFRATPAGTLRINTSRIAAHLLLAPLILPFLAAYPEIRLEIVEDDGLVDIVAGGFDAGIRFDEDVPEDMVGVRFGGPQRFAVVGSPGYFTRWPPPRHPPDLARHACIRHRFPSGRIFKWEFRQGSERFELEPAGPATLDMLGLGLRAALDGIGLAFLFEQLAAEAVADGRLVRVLDDWCPSYPGFMLYYPRQRRMPSALRAFIDMVRRPAL</sequence>
<comment type="similarity">
    <text evidence="1">Belongs to the LysR transcriptional regulatory family.</text>
</comment>
<keyword evidence="7" id="KW-1185">Reference proteome</keyword>
<reference evidence="6" key="1">
    <citation type="journal article" date="2014" name="Int. J. Syst. Evol. Microbiol.">
        <title>Complete genome sequence of Corynebacterium casei LMG S-19264T (=DSM 44701T), isolated from a smear-ripened cheese.</title>
        <authorList>
            <consortium name="US DOE Joint Genome Institute (JGI-PGF)"/>
            <person name="Walter F."/>
            <person name="Albersmeier A."/>
            <person name="Kalinowski J."/>
            <person name="Ruckert C."/>
        </authorList>
    </citation>
    <scope>NUCLEOTIDE SEQUENCE</scope>
    <source>
        <strain evidence="6">CGMCC 1.15725</strain>
    </source>
</reference>
<keyword evidence="4" id="KW-0804">Transcription</keyword>
<proteinExistence type="inferred from homology"/>
<accession>A0A8J2YT99</accession>
<dbReference type="AlphaFoldDB" id="A0A8J2YT99"/>
<dbReference type="InterPro" id="IPR000847">
    <property type="entry name" value="LysR_HTH_N"/>
</dbReference>
<dbReference type="InterPro" id="IPR058163">
    <property type="entry name" value="LysR-type_TF_proteobact-type"/>
</dbReference>
<keyword evidence="2" id="KW-0805">Transcription regulation</keyword>
<dbReference type="SUPFAM" id="SSF46785">
    <property type="entry name" value="Winged helix' DNA-binding domain"/>
    <property type="match status" value="1"/>
</dbReference>
<evidence type="ECO:0000259" key="5">
    <source>
        <dbReference type="PROSITE" id="PS50931"/>
    </source>
</evidence>
<dbReference type="Gene3D" id="1.10.10.10">
    <property type="entry name" value="Winged helix-like DNA-binding domain superfamily/Winged helix DNA-binding domain"/>
    <property type="match status" value="1"/>
</dbReference>
<name>A0A8J2YT99_9PROT</name>
<evidence type="ECO:0000256" key="1">
    <source>
        <dbReference type="ARBA" id="ARBA00009437"/>
    </source>
</evidence>
<dbReference type="Pfam" id="PF03466">
    <property type="entry name" value="LysR_substrate"/>
    <property type="match status" value="1"/>
</dbReference>
<dbReference type="Gene3D" id="3.40.190.290">
    <property type="match status" value="1"/>
</dbReference>